<dbReference type="GO" id="GO:0015996">
    <property type="term" value="P:chlorophyll catabolic process"/>
    <property type="evidence" value="ECO:0007669"/>
    <property type="project" value="TreeGrafter"/>
</dbReference>
<dbReference type="PANTHER" id="PTHR24314:SF21">
    <property type="entry name" value="CHLOROPHYLL(IDE) B REDUCTASE NYC1, CHLOROPLASTIC-RELATED"/>
    <property type="match status" value="1"/>
</dbReference>
<dbReference type="Pfam" id="PF00106">
    <property type="entry name" value="adh_short"/>
    <property type="match status" value="1"/>
</dbReference>
<dbReference type="PANTHER" id="PTHR24314">
    <property type="entry name" value="NON-SPECIFIC LIPID TRANSFER PROTEIN-RELATED"/>
    <property type="match status" value="1"/>
</dbReference>
<dbReference type="CDD" id="cd05233">
    <property type="entry name" value="SDR_c"/>
    <property type="match status" value="1"/>
</dbReference>
<feature type="non-terminal residue" evidence="2">
    <location>
        <position position="279"/>
    </location>
</feature>
<feature type="signal peptide" evidence="1">
    <location>
        <begin position="1"/>
        <end position="18"/>
    </location>
</feature>
<evidence type="ECO:0000313" key="3">
    <source>
        <dbReference type="Proteomes" id="UP001177140"/>
    </source>
</evidence>
<dbReference type="InterPro" id="IPR036291">
    <property type="entry name" value="NAD(P)-bd_dom_sf"/>
</dbReference>
<name>A0AA41V5R5_PAPNU</name>
<organism evidence="2 3">
    <name type="scientific">Papaver nudicaule</name>
    <name type="common">Iceland poppy</name>
    <dbReference type="NCBI Taxonomy" id="74823"/>
    <lineage>
        <taxon>Eukaryota</taxon>
        <taxon>Viridiplantae</taxon>
        <taxon>Streptophyta</taxon>
        <taxon>Embryophyta</taxon>
        <taxon>Tracheophyta</taxon>
        <taxon>Spermatophyta</taxon>
        <taxon>Magnoliopsida</taxon>
        <taxon>Ranunculales</taxon>
        <taxon>Papaveraceae</taxon>
        <taxon>Papaveroideae</taxon>
        <taxon>Papaver</taxon>
    </lineage>
</organism>
<dbReference type="AlphaFoldDB" id="A0AA41V5R5"/>
<accession>A0AA41V5R5</accession>
<keyword evidence="1" id="KW-0732">Signal</keyword>
<feature type="chain" id="PRO_5041435061" evidence="1">
    <location>
        <begin position="19"/>
        <end position="279"/>
    </location>
</feature>
<dbReference type="InterPro" id="IPR002347">
    <property type="entry name" value="SDR_fam"/>
</dbReference>
<evidence type="ECO:0000313" key="2">
    <source>
        <dbReference type="EMBL" id="MCL7033077.1"/>
    </source>
</evidence>
<reference evidence="2" key="1">
    <citation type="submission" date="2022-03" db="EMBL/GenBank/DDBJ databases">
        <title>A functionally conserved STORR gene fusion in Papaver species that diverged 16.8 million years ago.</title>
        <authorList>
            <person name="Catania T."/>
        </authorList>
    </citation>
    <scope>NUCLEOTIDE SEQUENCE</scope>
    <source>
        <strain evidence="2">S-191538</strain>
    </source>
</reference>
<dbReference type="GO" id="GO:0010304">
    <property type="term" value="P:PSII associated light-harvesting complex II catabolic process"/>
    <property type="evidence" value="ECO:0007669"/>
    <property type="project" value="TreeGrafter"/>
</dbReference>
<dbReference type="SUPFAM" id="SSF51735">
    <property type="entry name" value="NAD(P)-binding Rossmann-fold domains"/>
    <property type="match status" value="1"/>
</dbReference>
<comment type="caution">
    <text evidence="2">The sequence shown here is derived from an EMBL/GenBank/DDBJ whole genome shotgun (WGS) entry which is preliminary data.</text>
</comment>
<dbReference type="EMBL" id="JAJJMA010130448">
    <property type="protein sequence ID" value="MCL7033077.1"/>
    <property type="molecule type" value="Genomic_DNA"/>
</dbReference>
<evidence type="ECO:0000256" key="1">
    <source>
        <dbReference type="SAM" id="SignalP"/>
    </source>
</evidence>
<sequence length="279" mass="30933">LCITQVFLTSVMLGVGIGTSNYRCTRGIGKALAREFLLSGVRVVIASCRELEENLREGVLSLGGKSQAKLWQAKVVEITCDIGNPDDVQKLSNFVVGEHGVIDIWVTTPAQTRGFRPLLEFTNEDIEQIVSTNLAGSLLCTREATRVMKLQGKAGHIFNIDGAGSRGSSTPFTNIEFILWNYGDADYDINKSQPYSTKCGFLNTCEFSCFFGFTLFTRTVCLFLCVETSVIINCKTIWATYSTTFLNLSHCEITPLRPLLTFSLLILLAIVPREFLLLR</sequence>
<dbReference type="InterPro" id="IPR052625">
    <property type="entry name" value="Chl_b_Red"/>
</dbReference>
<keyword evidence="3" id="KW-1185">Reference proteome</keyword>
<protein>
    <submittedName>
        <fullName evidence="2">Uncharacterized protein</fullName>
    </submittedName>
</protein>
<dbReference type="GO" id="GO:0034256">
    <property type="term" value="F:chlorophyll(ide) b reductase activity"/>
    <property type="evidence" value="ECO:0007669"/>
    <property type="project" value="TreeGrafter"/>
</dbReference>
<gene>
    <name evidence="2" type="ORF">MKW94_021907</name>
</gene>
<dbReference type="Gene3D" id="3.40.50.720">
    <property type="entry name" value="NAD(P)-binding Rossmann-like Domain"/>
    <property type="match status" value="1"/>
</dbReference>
<proteinExistence type="predicted"/>
<dbReference type="Proteomes" id="UP001177140">
    <property type="component" value="Unassembled WGS sequence"/>
</dbReference>